<keyword evidence="1" id="KW-0732">Signal</keyword>
<proteinExistence type="predicted"/>
<keyword evidence="3" id="KW-1185">Reference proteome</keyword>
<dbReference type="PROSITE" id="PS51257">
    <property type="entry name" value="PROKAR_LIPOPROTEIN"/>
    <property type="match status" value="1"/>
</dbReference>
<feature type="chain" id="PRO_5038742625" description="Lipoprotein" evidence="1">
    <location>
        <begin position="23"/>
        <end position="381"/>
    </location>
</feature>
<accession>A0A516X505</accession>
<protein>
    <recommendedName>
        <fullName evidence="4">Lipoprotein</fullName>
    </recommendedName>
</protein>
<dbReference type="EMBL" id="CP041765">
    <property type="protein sequence ID" value="QDQ98134.1"/>
    <property type="molecule type" value="Genomic_DNA"/>
</dbReference>
<dbReference type="KEGG" id="toy:FO059_13465"/>
<sequence length="381" mass="37044">MSRGRNVLVAASVTMTAAVALAGCGSAATETSSSAAAGESVDASGAPATDPLCTVAGALARLPAPDPGDSGYLTTGDLDAATAAAGVQRPERGDPAAVSAWLEAIGATGGGGGAGEGHGVSALAPAVFSVPAGQQAAVADEIGVGIADVGCFAADTAERSRFAVVSASAERPIDLAAAVGAAAGEQKNGMWTFGSGEDEAVDPSRSTAARWNGAPLHLAMLGEDLAISTSAGELTALAGGDAATAADDTGRAAVASALDARRVYSAMLPGRTSGDARAMPAAFDAMGVGLAHSGGAPRLIVAYHQASAADAQRNADAVADVLAGDPQLAGRLALVSADVEGTVTTAEFRLTGMPAASVWALPMRGASIVTHAGSPGFVRTR</sequence>
<organism evidence="2 3">
    <name type="scientific">Tomitella fengzijianii</name>
    <dbReference type="NCBI Taxonomy" id="2597660"/>
    <lineage>
        <taxon>Bacteria</taxon>
        <taxon>Bacillati</taxon>
        <taxon>Actinomycetota</taxon>
        <taxon>Actinomycetes</taxon>
        <taxon>Mycobacteriales</taxon>
        <taxon>Tomitella</taxon>
    </lineage>
</organism>
<name>A0A516X505_9ACTN</name>
<evidence type="ECO:0000313" key="3">
    <source>
        <dbReference type="Proteomes" id="UP000317344"/>
    </source>
</evidence>
<dbReference type="Proteomes" id="UP000317344">
    <property type="component" value="Chromosome"/>
</dbReference>
<gene>
    <name evidence="2" type="ORF">FO059_13465</name>
</gene>
<reference evidence="2 3" key="1">
    <citation type="submission" date="2019-07" db="EMBL/GenBank/DDBJ databases">
        <title>Tomitella cavernea sp. nov., an actinomycete isolated from soil.</title>
        <authorList>
            <person name="Cheng J."/>
        </authorList>
    </citation>
    <scope>NUCLEOTIDE SEQUENCE [LARGE SCALE GENOMIC DNA]</scope>
    <source>
        <strain evidence="2 3">HY188</strain>
    </source>
</reference>
<dbReference type="RefSeq" id="WP_143909510.1">
    <property type="nucleotide sequence ID" value="NZ_CP041765.1"/>
</dbReference>
<evidence type="ECO:0008006" key="4">
    <source>
        <dbReference type="Google" id="ProtNLM"/>
    </source>
</evidence>
<dbReference type="AlphaFoldDB" id="A0A516X505"/>
<reference evidence="2 3" key="2">
    <citation type="submission" date="2019-07" db="EMBL/GenBank/DDBJ databases">
        <authorList>
            <person name="Huang Y."/>
        </authorList>
    </citation>
    <scope>NUCLEOTIDE SEQUENCE [LARGE SCALE GENOMIC DNA]</scope>
    <source>
        <strain evidence="2 3">HY188</strain>
    </source>
</reference>
<feature type="signal peptide" evidence="1">
    <location>
        <begin position="1"/>
        <end position="22"/>
    </location>
</feature>
<evidence type="ECO:0000256" key="1">
    <source>
        <dbReference type="SAM" id="SignalP"/>
    </source>
</evidence>
<evidence type="ECO:0000313" key="2">
    <source>
        <dbReference type="EMBL" id="QDQ98134.1"/>
    </source>
</evidence>